<dbReference type="OrthoDB" id="9797092at2"/>
<dbReference type="InterPro" id="IPR050669">
    <property type="entry name" value="Hemerythrin"/>
</dbReference>
<dbReference type="PANTHER" id="PTHR37164:SF1">
    <property type="entry name" value="BACTERIOHEMERYTHRIN"/>
    <property type="match status" value="1"/>
</dbReference>
<dbReference type="NCBIfam" id="TIGR02481">
    <property type="entry name" value="hemeryth_dom"/>
    <property type="match status" value="1"/>
</dbReference>
<evidence type="ECO:0000256" key="1">
    <source>
        <dbReference type="ARBA" id="ARBA00010587"/>
    </source>
</evidence>
<accession>G7WJ25</accession>
<dbReference type="InterPro" id="IPR035938">
    <property type="entry name" value="Hemerythrin-like_sf"/>
</dbReference>
<evidence type="ECO:0000256" key="2">
    <source>
        <dbReference type="ARBA" id="ARBA00022723"/>
    </source>
</evidence>
<evidence type="ECO:0000256" key="3">
    <source>
        <dbReference type="ARBA" id="ARBA00023004"/>
    </source>
</evidence>
<comment type="similarity">
    <text evidence="1">Belongs to the hemerythrin family.</text>
</comment>
<dbReference type="Proteomes" id="UP000006346">
    <property type="component" value="Chromosome"/>
</dbReference>
<dbReference type="NCBIfam" id="NF033749">
    <property type="entry name" value="bact_hemeryth"/>
    <property type="match status" value="1"/>
</dbReference>
<gene>
    <name evidence="5" type="ordered locus">Desor_4940</name>
</gene>
<sequence length="131" mass="16070">MLEWKQEYEIGVELIDKQHQHLLEIGNSIYDLLENYLLADKYDKIVEIINELREYTKYHFKTEEGYMLKIKYPKYFDQKNEHDDFIAKIDEINLNDVDENQDKYIRDLLMFVFNWTIEHILKKDKLIMSSN</sequence>
<feature type="domain" description="Hemerythrin-like" evidence="4">
    <location>
        <begin position="11"/>
        <end position="127"/>
    </location>
</feature>
<reference evidence="5 6" key="2">
    <citation type="journal article" date="2012" name="J. Bacteriol.">
        <title>Complete genome sequences of Desulfosporosinus orientis DSM765T, Desulfosporosinus youngiae DSM17734T, Desulfosporosinus meridiei DSM13257T, and Desulfosporosinus acidiphilus DSM22704T.</title>
        <authorList>
            <person name="Pester M."/>
            <person name="Brambilla E."/>
            <person name="Alazard D."/>
            <person name="Rattei T."/>
            <person name="Weinmaier T."/>
            <person name="Han J."/>
            <person name="Lucas S."/>
            <person name="Lapidus A."/>
            <person name="Cheng J.F."/>
            <person name="Goodwin L."/>
            <person name="Pitluck S."/>
            <person name="Peters L."/>
            <person name="Ovchinnikova G."/>
            <person name="Teshima H."/>
            <person name="Detter J.C."/>
            <person name="Han C.S."/>
            <person name="Tapia R."/>
            <person name="Land M.L."/>
            <person name="Hauser L."/>
            <person name="Kyrpides N.C."/>
            <person name="Ivanova N.N."/>
            <person name="Pagani I."/>
            <person name="Huntmann M."/>
            <person name="Wei C.L."/>
            <person name="Davenport K.W."/>
            <person name="Daligault H."/>
            <person name="Chain P.S."/>
            <person name="Chen A."/>
            <person name="Mavromatis K."/>
            <person name="Markowitz V."/>
            <person name="Szeto E."/>
            <person name="Mikhailova N."/>
            <person name="Pati A."/>
            <person name="Wagner M."/>
            <person name="Woyke T."/>
            <person name="Ollivier B."/>
            <person name="Klenk H.P."/>
            <person name="Spring S."/>
            <person name="Loy A."/>
        </authorList>
    </citation>
    <scope>NUCLEOTIDE SEQUENCE [LARGE SCALE GENOMIC DNA]</scope>
    <source>
        <strain evidence="6">ATCC 19365 / DSM 765 / NCIMB 8382 / VKM B-1628</strain>
    </source>
</reference>
<dbReference type="SUPFAM" id="SSF47188">
    <property type="entry name" value="Hemerythrin-like"/>
    <property type="match status" value="1"/>
</dbReference>
<reference evidence="6" key="1">
    <citation type="submission" date="2011-11" db="EMBL/GenBank/DDBJ databases">
        <title>Complete sequence of Desulfosporosinus orientis DSM 765.</title>
        <authorList>
            <person name="Lucas S."/>
            <person name="Han J."/>
            <person name="Lapidus A."/>
            <person name="Cheng J.-F."/>
            <person name="Goodwin L."/>
            <person name="Pitluck S."/>
            <person name="Peters L."/>
            <person name="Ovchinnikova G."/>
            <person name="Teshima H."/>
            <person name="Detter J.C."/>
            <person name="Han C."/>
            <person name="Tapia R."/>
            <person name="Land M."/>
            <person name="Hauser L."/>
            <person name="Kyrpides N."/>
            <person name="Ivanova N."/>
            <person name="Pagani I."/>
            <person name="Pester M."/>
            <person name="Spring S."/>
            <person name="Ollivier B."/>
            <person name="Rattei T."/>
            <person name="Klenk H.-P."/>
            <person name="Wagner M."/>
            <person name="Loy A."/>
            <person name="Woyke T."/>
        </authorList>
    </citation>
    <scope>NUCLEOTIDE SEQUENCE [LARGE SCALE GENOMIC DNA]</scope>
    <source>
        <strain evidence="6">ATCC 19365 / DSM 765 / NCIMB 8382 / VKM B-1628</strain>
    </source>
</reference>
<evidence type="ECO:0000313" key="5">
    <source>
        <dbReference type="EMBL" id="AET70337.1"/>
    </source>
</evidence>
<dbReference type="AlphaFoldDB" id="G7WJ25"/>
<dbReference type="GO" id="GO:0046872">
    <property type="term" value="F:metal ion binding"/>
    <property type="evidence" value="ECO:0007669"/>
    <property type="project" value="UniProtKB-KW"/>
</dbReference>
<dbReference type="PANTHER" id="PTHR37164">
    <property type="entry name" value="BACTERIOHEMERYTHRIN"/>
    <property type="match status" value="1"/>
</dbReference>
<dbReference type="HOGENOM" id="CLU_086902_2_0_9"/>
<protein>
    <submittedName>
        <fullName evidence="5">Hemerythrin-like metal-binding domain-containing protein</fullName>
    </submittedName>
</protein>
<dbReference type="KEGG" id="dor:Desor_4940"/>
<dbReference type="InterPro" id="IPR012312">
    <property type="entry name" value="Hemerythrin-like"/>
</dbReference>
<dbReference type="PATRIC" id="fig|768706.3.peg.5021"/>
<keyword evidence="6" id="KW-1185">Reference proteome</keyword>
<dbReference type="EMBL" id="CP003108">
    <property type="protein sequence ID" value="AET70337.1"/>
    <property type="molecule type" value="Genomic_DNA"/>
</dbReference>
<evidence type="ECO:0000259" key="4">
    <source>
        <dbReference type="Pfam" id="PF01814"/>
    </source>
</evidence>
<dbReference type="CDD" id="cd12107">
    <property type="entry name" value="Hemerythrin"/>
    <property type="match status" value="1"/>
</dbReference>
<name>G7WJ25_DESOD</name>
<proteinExistence type="inferred from homology"/>
<dbReference type="RefSeq" id="WP_014187143.1">
    <property type="nucleotide sequence ID" value="NC_016584.1"/>
</dbReference>
<dbReference type="Pfam" id="PF01814">
    <property type="entry name" value="Hemerythrin"/>
    <property type="match status" value="1"/>
</dbReference>
<organism evidence="5 6">
    <name type="scientific">Desulfosporosinus orientis (strain ATCC 19365 / DSM 765 / NCIMB 8382 / VKM B-1628 / Singapore I)</name>
    <name type="common">Desulfotomaculum orientis</name>
    <dbReference type="NCBI Taxonomy" id="768706"/>
    <lineage>
        <taxon>Bacteria</taxon>
        <taxon>Bacillati</taxon>
        <taxon>Bacillota</taxon>
        <taxon>Clostridia</taxon>
        <taxon>Eubacteriales</taxon>
        <taxon>Desulfitobacteriaceae</taxon>
        <taxon>Desulfosporosinus</taxon>
    </lineage>
</organism>
<evidence type="ECO:0000313" key="6">
    <source>
        <dbReference type="Proteomes" id="UP000006346"/>
    </source>
</evidence>
<dbReference type="eggNOG" id="COG2703">
    <property type="taxonomic scope" value="Bacteria"/>
</dbReference>
<dbReference type="InterPro" id="IPR012827">
    <property type="entry name" value="Hemerythrin_metal-bd"/>
</dbReference>
<dbReference type="STRING" id="768706.Desor_4940"/>
<keyword evidence="3" id="KW-0408">Iron</keyword>
<keyword evidence="2" id="KW-0479">Metal-binding</keyword>
<dbReference type="Gene3D" id="1.20.120.50">
    <property type="entry name" value="Hemerythrin-like"/>
    <property type="match status" value="1"/>
</dbReference>